<protein>
    <submittedName>
        <fullName evidence="1">Uncharacterized protein</fullName>
    </submittedName>
</protein>
<comment type="caution">
    <text evidence="1">The sequence shown here is derived from an EMBL/GenBank/DDBJ whole genome shotgun (WGS) entry which is preliminary data.</text>
</comment>
<dbReference type="EMBL" id="JAZBJM010000016">
    <property type="protein sequence ID" value="MEM0519595.1"/>
    <property type="molecule type" value="Genomic_DNA"/>
</dbReference>
<evidence type="ECO:0000313" key="2">
    <source>
        <dbReference type="EMBL" id="MEM0574757.1"/>
    </source>
</evidence>
<proteinExistence type="predicted"/>
<sequence>MNKITLKSSLKSLLEIPKQVQRRFGENKKYQSIVEFIIKQKYDDDNYSLPTIKELEQITGLKHYQLNKYFIEMYNSIVDDEINFEYNIEKTEIYFLISHNKTYSSFKCNNLSYIPKVGDNFTLPFLRAKFNFDMFYVYDVHHNFIDDLHRIDIILKQGLFNSFWHHRLDEAKFKNEISIMDLINLNEADIREKLGYRRY</sequence>
<keyword evidence="4" id="KW-1185">Reference proteome</keyword>
<accession>A0AB35YU64</accession>
<dbReference type="EMBL" id="JBANCF010000018">
    <property type="protein sequence ID" value="MEM0574757.1"/>
    <property type="molecule type" value="Genomic_DNA"/>
</dbReference>
<dbReference type="RefSeq" id="WP_342688819.1">
    <property type="nucleotide sequence ID" value="NZ_JAZDTZ010000018.1"/>
</dbReference>
<organism evidence="1 3">
    <name type="scientific">Aequorivita flava</name>
    <dbReference type="NCBI Taxonomy" id="3114371"/>
    <lineage>
        <taxon>Bacteria</taxon>
        <taxon>Pseudomonadati</taxon>
        <taxon>Bacteroidota</taxon>
        <taxon>Flavobacteriia</taxon>
        <taxon>Flavobacteriales</taxon>
        <taxon>Flavobacteriaceae</taxon>
        <taxon>Aequorivita</taxon>
    </lineage>
</organism>
<evidence type="ECO:0000313" key="1">
    <source>
        <dbReference type="EMBL" id="MEM0519595.1"/>
    </source>
</evidence>
<gene>
    <name evidence="2" type="ORF">VZD24_14625</name>
    <name evidence="1" type="ORF">VZD85_14630</name>
</gene>
<dbReference type="Proteomes" id="UP001390963">
    <property type="component" value="Unassembled WGS sequence"/>
</dbReference>
<evidence type="ECO:0000313" key="4">
    <source>
        <dbReference type="Proteomes" id="UP001390963"/>
    </source>
</evidence>
<reference evidence="1 4" key="1">
    <citation type="submission" date="2024-01" db="EMBL/GenBank/DDBJ databases">
        <title>Aequorivita flavus sp. nov., isolated from deep-sea sediment.</title>
        <authorList>
            <person name="Chen X."/>
        </authorList>
    </citation>
    <scope>NUCLEOTIDE SEQUENCE</scope>
    <source>
        <strain evidence="1">MCCC 1A16923</strain>
        <strain evidence="2 4">MCCC 1A16935</strain>
    </source>
</reference>
<dbReference type="Proteomes" id="UP001388259">
    <property type="component" value="Unassembled WGS sequence"/>
</dbReference>
<evidence type="ECO:0000313" key="3">
    <source>
        <dbReference type="Proteomes" id="UP001388259"/>
    </source>
</evidence>
<name>A0AB35YU64_9FLAO</name>
<dbReference type="AlphaFoldDB" id="A0AB35YU64"/>